<dbReference type="AlphaFoldDB" id="A0A6C0BLI1"/>
<name>A0A6C0BLI1_9ZZZZ</name>
<proteinExistence type="predicted"/>
<organism evidence="1">
    <name type="scientific">viral metagenome</name>
    <dbReference type="NCBI Taxonomy" id="1070528"/>
    <lineage>
        <taxon>unclassified sequences</taxon>
        <taxon>metagenomes</taxon>
        <taxon>organismal metagenomes</taxon>
    </lineage>
</organism>
<sequence length="391" mass="44588">MIIPEEIAFNIYSYSGEAFPGLTKQYILQEIDNLHIDYSDIREQAEALHLTNLFKYVTEPVSISSFTPMDYISKASSYPSRYYDWSNFITYLNRSGSQAYVTSTISNDNVIHVSTHFNDEATLTSSTQHIPQGVTFSLNTSTCKLDINLSLPEVTEFLQQIYILNSISNPHALPGRFSFIGLFSEITQITPSCNLEHIQNDIYNQLRYGQSIDLPSYSTLSEVLKYQRRRNSFIRSILQGSQIVDGVHLRYYELKLLDYLIEWNIPCSTGVSSMRSYNITTCMLDEVHTNNILTILKCVDPHVTVSSGYRSINFSVKGLISDCVGGNSLEGSMYRYYDLRALMGYVQYLNSPLTLIRTMIVLRGSDRSLGMQAIYQTIGRTVRHVRLRVMP</sequence>
<evidence type="ECO:0000313" key="1">
    <source>
        <dbReference type="EMBL" id="QHS93046.1"/>
    </source>
</evidence>
<reference evidence="1" key="1">
    <citation type="journal article" date="2020" name="Nature">
        <title>Giant virus diversity and host interactions through global metagenomics.</title>
        <authorList>
            <person name="Schulz F."/>
            <person name="Roux S."/>
            <person name="Paez-Espino D."/>
            <person name="Jungbluth S."/>
            <person name="Walsh D.A."/>
            <person name="Denef V.J."/>
            <person name="McMahon K.D."/>
            <person name="Konstantinidis K.T."/>
            <person name="Eloe-Fadrosh E.A."/>
            <person name="Kyrpides N.C."/>
            <person name="Woyke T."/>
        </authorList>
    </citation>
    <scope>NUCLEOTIDE SEQUENCE</scope>
    <source>
        <strain evidence="1">GVMAG-M-3300017651-5</strain>
    </source>
</reference>
<protein>
    <submittedName>
        <fullName evidence="1">Uncharacterized protein</fullName>
    </submittedName>
</protein>
<dbReference type="EMBL" id="MN739195">
    <property type="protein sequence ID" value="QHS93046.1"/>
    <property type="molecule type" value="Genomic_DNA"/>
</dbReference>
<accession>A0A6C0BLI1</accession>